<accession>A0A1V6T4V8</accession>
<gene>
    <name evidence="1" type="ORF">PENFLA_c016G08178</name>
</gene>
<comment type="caution">
    <text evidence="1">The sequence shown here is derived from an EMBL/GenBank/DDBJ whole genome shotgun (WGS) entry which is preliminary data.</text>
</comment>
<proteinExistence type="predicted"/>
<dbReference type="AlphaFoldDB" id="A0A1V6T4V8"/>
<organism evidence="1 2">
    <name type="scientific">Penicillium flavigenum</name>
    <dbReference type="NCBI Taxonomy" id="254877"/>
    <lineage>
        <taxon>Eukaryota</taxon>
        <taxon>Fungi</taxon>
        <taxon>Dikarya</taxon>
        <taxon>Ascomycota</taxon>
        <taxon>Pezizomycotina</taxon>
        <taxon>Eurotiomycetes</taxon>
        <taxon>Eurotiomycetidae</taxon>
        <taxon>Eurotiales</taxon>
        <taxon>Aspergillaceae</taxon>
        <taxon>Penicillium</taxon>
    </lineage>
</organism>
<dbReference type="EMBL" id="MLQL01000016">
    <property type="protein sequence ID" value="OQE20793.1"/>
    <property type="molecule type" value="Genomic_DNA"/>
</dbReference>
<name>A0A1V6T4V8_9EURO</name>
<protein>
    <submittedName>
        <fullName evidence="1">Uncharacterized protein</fullName>
    </submittedName>
</protein>
<evidence type="ECO:0000313" key="1">
    <source>
        <dbReference type="EMBL" id="OQE20793.1"/>
    </source>
</evidence>
<keyword evidence="2" id="KW-1185">Reference proteome</keyword>
<evidence type="ECO:0000313" key="2">
    <source>
        <dbReference type="Proteomes" id="UP000191342"/>
    </source>
</evidence>
<sequence>MSRKNIFLVGAPLSANLNWDTDELLNKPIHPFHENTSSPEQQLSLEQPPVRWRVLQSSVDKLGDNYDSFQGSEDPAFFISHQLAIAADAIDAIDATNATNATQEHSEDSILQFYDHSFAIHETSEVAGSDVYVTDSMQDSSLGEDSMLASFTRLDKPDTPRSPHILHIPGSLSNLQDLPTARYIQSIAPQTMTVNMIVGVLAVHPPRRIVTRQWKTELDLIELVVGDETRAGFAVNFWLKPEKPTAAKNNEADRLRRSLVSIRPRDIVLLRTVGLSTFQDRVYGQSLRRGMTTVELLHRQPVDVTDAVGFYQGRIEEGSSHDDQPVLKVRRVRNWMLRFVTNSVGMSHPRGLPPDTQ</sequence>
<reference evidence="2" key="1">
    <citation type="journal article" date="2017" name="Nat. Microbiol.">
        <title>Global analysis of biosynthetic gene clusters reveals vast potential of secondary metabolite production in Penicillium species.</title>
        <authorList>
            <person name="Nielsen J.C."/>
            <person name="Grijseels S."/>
            <person name="Prigent S."/>
            <person name="Ji B."/>
            <person name="Dainat J."/>
            <person name="Nielsen K.F."/>
            <person name="Frisvad J.C."/>
            <person name="Workman M."/>
            <person name="Nielsen J."/>
        </authorList>
    </citation>
    <scope>NUCLEOTIDE SEQUENCE [LARGE SCALE GENOMIC DNA]</scope>
    <source>
        <strain evidence="2">IBT 14082</strain>
    </source>
</reference>
<dbReference type="OrthoDB" id="5378679at2759"/>
<dbReference type="Proteomes" id="UP000191342">
    <property type="component" value="Unassembled WGS sequence"/>
</dbReference>